<dbReference type="EMBL" id="JAOAOG010000047">
    <property type="protein sequence ID" value="KAJ6252198.1"/>
    <property type="molecule type" value="Genomic_DNA"/>
</dbReference>
<keyword evidence="3" id="KW-0862">Zinc</keyword>
<proteinExistence type="predicted"/>
<dbReference type="Pfam" id="PF04500">
    <property type="entry name" value="FLYWCH"/>
    <property type="match status" value="1"/>
</dbReference>
<dbReference type="Proteomes" id="UP001150062">
    <property type="component" value="Unassembled WGS sequence"/>
</dbReference>
<name>A0ABQ8Z5M0_9EUKA</name>
<evidence type="ECO:0000256" key="1">
    <source>
        <dbReference type="ARBA" id="ARBA00022723"/>
    </source>
</evidence>
<evidence type="ECO:0000256" key="3">
    <source>
        <dbReference type="ARBA" id="ARBA00022833"/>
    </source>
</evidence>
<feature type="domain" description="FLYWCH-type" evidence="5">
    <location>
        <begin position="36"/>
        <end position="88"/>
    </location>
</feature>
<dbReference type="InterPro" id="IPR007588">
    <property type="entry name" value="Znf_FLYWCH"/>
</dbReference>
<evidence type="ECO:0000256" key="2">
    <source>
        <dbReference type="ARBA" id="ARBA00022771"/>
    </source>
</evidence>
<feature type="region of interest" description="Disordered" evidence="4">
    <location>
        <begin position="1"/>
        <end position="27"/>
    </location>
</feature>
<keyword evidence="7" id="KW-1185">Reference proteome</keyword>
<feature type="compositionally biased region" description="Basic residues" evidence="4">
    <location>
        <begin position="11"/>
        <end position="26"/>
    </location>
</feature>
<organism evidence="6 7">
    <name type="scientific">Anaeramoeba flamelloides</name>
    <dbReference type="NCBI Taxonomy" id="1746091"/>
    <lineage>
        <taxon>Eukaryota</taxon>
        <taxon>Metamonada</taxon>
        <taxon>Anaeramoebidae</taxon>
        <taxon>Anaeramoeba</taxon>
    </lineage>
</organism>
<evidence type="ECO:0000256" key="4">
    <source>
        <dbReference type="SAM" id="MobiDB-lite"/>
    </source>
</evidence>
<reference evidence="6" key="1">
    <citation type="submission" date="2022-08" db="EMBL/GenBank/DDBJ databases">
        <title>Novel sulfate-reducing endosymbionts in the free-living metamonad Anaeramoeba.</title>
        <authorList>
            <person name="Jerlstrom-Hultqvist J."/>
            <person name="Cepicka I."/>
            <person name="Gallot-Lavallee L."/>
            <person name="Salas-Leiva D."/>
            <person name="Curtis B.A."/>
            <person name="Zahonova K."/>
            <person name="Pipaliya S."/>
            <person name="Dacks J."/>
            <person name="Roger A.J."/>
        </authorList>
    </citation>
    <scope>NUCLEOTIDE SEQUENCE</scope>
    <source>
        <strain evidence="6">Schooner1</strain>
    </source>
</reference>
<comment type="caution">
    <text evidence="6">The sequence shown here is derived from an EMBL/GenBank/DDBJ whole genome shotgun (WGS) entry which is preliminary data.</text>
</comment>
<evidence type="ECO:0000313" key="6">
    <source>
        <dbReference type="EMBL" id="KAJ6252198.1"/>
    </source>
</evidence>
<protein>
    <recommendedName>
        <fullName evidence="5">FLYWCH-type domain-containing protein</fullName>
    </recommendedName>
</protein>
<evidence type="ECO:0000259" key="5">
    <source>
        <dbReference type="Pfam" id="PF04500"/>
    </source>
</evidence>
<sequence length="110" mass="13294">MSTPAETFQKKTSKSKRERRTRRRNRYINNPETIPTKVCFRGFIYYRSKIHPTSGNYYYRCLNRKDKCTARFTFDPKKCQTKITGAKHIDPEKKLQAVRNRKKNMFCPRH</sequence>
<accession>A0ABQ8Z5M0</accession>
<keyword evidence="1" id="KW-0479">Metal-binding</keyword>
<gene>
    <name evidence="6" type="ORF">M0813_14348</name>
</gene>
<evidence type="ECO:0000313" key="7">
    <source>
        <dbReference type="Proteomes" id="UP001150062"/>
    </source>
</evidence>
<keyword evidence="2" id="KW-0863">Zinc-finger</keyword>